<dbReference type="Pfam" id="PF19347">
    <property type="entry name" value="DUF5925"/>
    <property type="match status" value="1"/>
</dbReference>
<dbReference type="SMART" id="SM00382">
    <property type="entry name" value="AAA"/>
    <property type="match status" value="1"/>
</dbReference>
<sequence>MTENGTAAARDLLRGIAEGASSLGEAALPGGRPWAEWGTLDDSVDTVTVCQFLFLAAFAEGREPYAFSTSLQGFKKGAWRLPEGARTLREAHAGQRAVYAVGEGWSLLLHRYYPGHGLAVVTARDPDTARKVGRQAAKLVKRTVKERDDRVSLGFWHASANGAVNQERAIEAQDWSELRHNYSAPVAEQLEKLMELKAADVNGKLILLHGPPGTGKTTALRALGRAWRRWCRTDCVLDPERLLSEPGYLLEVVMGEGHGDRRWRLLILEDCDELIRGEAKHTAGQALSRLLNLTDGLLGQGQNILVAITTNEQLDRLHPAVVRPGRCLAQIEVGALAAAEAARWLGGGERVARPMTLAELYALKAGREGLGTITAEPSTGQYL</sequence>
<accession>A0A941IKW1</accession>
<dbReference type="AlphaFoldDB" id="A0A941IKW1"/>
<dbReference type="GO" id="GO:0005524">
    <property type="term" value="F:ATP binding"/>
    <property type="evidence" value="ECO:0007669"/>
    <property type="project" value="InterPro"/>
</dbReference>
<dbReference type="InterPro" id="IPR003593">
    <property type="entry name" value="AAA+_ATPase"/>
</dbReference>
<protein>
    <submittedName>
        <fullName evidence="3">AAA family ATPase</fullName>
    </submittedName>
</protein>
<dbReference type="PANTHER" id="PTHR23070">
    <property type="entry name" value="BCS1 AAA-TYPE ATPASE"/>
    <property type="match status" value="1"/>
</dbReference>
<gene>
    <name evidence="3" type="ORF">KDK95_32365</name>
</gene>
<comment type="caution">
    <text evidence="3">The sequence shown here is derived from an EMBL/GenBank/DDBJ whole genome shotgun (WGS) entry which is preliminary data.</text>
</comment>
<proteinExistence type="inferred from homology"/>
<evidence type="ECO:0000256" key="1">
    <source>
        <dbReference type="ARBA" id="ARBA00007448"/>
    </source>
</evidence>
<dbReference type="EMBL" id="JAGSOH010000178">
    <property type="protein sequence ID" value="MBR7831044.1"/>
    <property type="molecule type" value="Genomic_DNA"/>
</dbReference>
<keyword evidence="4" id="KW-1185">Reference proteome</keyword>
<organism evidence="3 4">
    <name type="scientific">Actinospica acidithermotolerans</name>
    <dbReference type="NCBI Taxonomy" id="2828514"/>
    <lineage>
        <taxon>Bacteria</taxon>
        <taxon>Bacillati</taxon>
        <taxon>Actinomycetota</taxon>
        <taxon>Actinomycetes</taxon>
        <taxon>Catenulisporales</taxon>
        <taxon>Actinospicaceae</taxon>
        <taxon>Actinospica</taxon>
    </lineage>
</organism>
<comment type="similarity">
    <text evidence="1">Belongs to the AAA ATPase family. BCS1 subfamily.</text>
</comment>
<dbReference type="SUPFAM" id="SSF52540">
    <property type="entry name" value="P-loop containing nucleoside triphosphate hydrolases"/>
    <property type="match status" value="1"/>
</dbReference>
<dbReference type="InterPro" id="IPR050747">
    <property type="entry name" value="Mitochondrial_chaperone_BCS1"/>
</dbReference>
<dbReference type="Gene3D" id="3.40.50.300">
    <property type="entry name" value="P-loop containing nucleotide triphosphate hydrolases"/>
    <property type="match status" value="1"/>
</dbReference>
<evidence type="ECO:0000259" key="2">
    <source>
        <dbReference type="SMART" id="SM00382"/>
    </source>
</evidence>
<dbReference type="Pfam" id="PF00004">
    <property type="entry name" value="AAA"/>
    <property type="match status" value="1"/>
</dbReference>
<dbReference type="Proteomes" id="UP000676325">
    <property type="component" value="Unassembled WGS sequence"/>
</dbReference>
<dbReference type="InterPro" id="IPR027417">
    <property type="entry name" value="P-loop_NTPase"/>
</dbReference>
<evidence type="ECO:0000313" key="4">
    <source>
        <dbReference type="Proteomes" id="UP000676325"/>
    </source>
</evidence>
<dbReference type="InterPro" id="IPR003959">
    <property type="entry name" value="ATPase_AAA_core"/>
</dbReference>
<evidence type="ECO:0000313" key="3">
    <source>
        <dbReference type="EMBL" id="MBR7831044.1"/>
    </source>
</evidence>
<dbReference type="InterPro" id="IPR045969">
    <property type="entry name" value="DUF5925"/>
</dbReference>
<dbReference type="GO" id="GO:0016887">
    <property type="term" value="F:ATP hydrolysis activity"/>
    <property type="evidence" value="ECO:0007669"/>
    <property type="project" value="InterPro"/>
</dbReference>
<reference evidence="3" key="1">
    <citation type="submission" date="2021-04" db="EMBL/GenBank/DDBJ databases">
        <title>Genome based classification of Actinospica acidithermotolerans sp. nov., an actinobacterium isolated from an Indonesian hot spring.</title>
        <authorList>
            <person name="Kusuma A.B."/>
            <person name="Putra K.E."/>
            <person name="Nafisah S."/>
            <person name="Loh J."/>
            <person name="Nouioui I."/>
            <person name="Goodfellow M."/>
        </authorList>
    </citation>
    <scope>NUCLEOTIDE SEQUENCE</scope>
    <source>
        <strain evidence="3">MGRD01-02</strain>
    </source>
</reference>
<feature type="domain" description="AAA+ ATPase" evidence="2">
    <location>
        <begin position="202"/>
        <end position="335"/>
    </location>
</feature>
<name>A0A941IKW1_9ACTN</name>